<evidence type="ECO:0000313" key="1">
    <source>
        <dbReference type="EMBL" id="CEM12362.1"/>
    </source>
</evidence>
<dbReference type="InterPro" id="IPR025659">
    <property type="entry name" value="Tubby-like_C"/>
</dbReference>
<proteinExistence type="predicted"/>
<dbReference type="SUPFAM" id="SSF54518">
    <property type="entry name" value="Tubby C-terminal domain-like"/>
    <property type="match status" value="1"/>
</dbReference>
<reference evidence="1" key="1">
    <citation type="submission" date="2014-11" db="EMBL/GenBank/DDBJ databases">
        <authorList>
            <person name="Otto D Thomas"/>
            <person name="Naeem Raeece"/>
        </authorList>
    </citation>
    <scope>NUCLEOTIDE SEQUENCE</scope>
</reference>
<dbReference type="AlphaFoldDB" id="A0A0G4FGG5"/>
<name>A0A0G4FGG5_9ALVE</name>
<dbReference type="VEuPathDB" id="CryptoDB:Cvel_16861"/>
<sequence length="252" mass="28146">MGSACARGAKGQQSMEVRHLVPLPPSRHGPLLASFVADKETAFDLSHQVVFNNQGKTALIFDSLYSRNGAFYSTRILDEFGRHLFSVQKDTLRPVWRILTSEQEKDVHSNDSTECEVTIVEYSRQALRGMSTFLIYRREELYLVCDAVSDGHVYSFFTPDRASLVAQSAEEWVRVKVDDNYLLRCAADVDQLLMVLCCQVINEHFHPVKGETAGNNPWRDAAEFSAAENTLVVASMVAAPALQALPFLVPTC</sequence>
<gene>
    <name evidence="1" type="ORF">Cvel_16861</name>
</gene>
<accession>A0A0G4FGG5</accession>
<protein>
    <submittedName>
        <fullName evidence="1">Uncharacterized protein</fullName>
    </submittedName>
</protein>
<organism evidence="1">
    <name type="scientific">Chromera velia CCMP2878</name>
    <dbReference type="NCBI Taxonomy" id="1169474"/>
    <lineage>
        <taxon>Eukaryota</taxon>
        <taxon>Sar</taxon>
        <taxon>Alveolata</taxon>
        <taxon>Colpodellida</taxon>
        <taxon>Chromeraceae</taxon>
        <taxon>Chromera</taxon>
    </lineage>
</organism>
<dbReference type="EMBL" id="CDMZ01000350">
    <property type="protein sequence ID" value="CEM12362.1"/>
    <property type="molecule type" value="Genomic_DNA"/>
</dbReference>